<organism evidence="2 3">
    <name type="scientific">Nocardioides aestuarii</name>
    <dbReference type="NCBI Taxonomy" id="252231"/>
    <lineage>
        <taxon>Bacteria</taxon>
        <taxon>Bacillati</taxon>
        <taxon>Actinomycetota</taxon>
        <taxon>Actinomycetes</taxon>
        <taxon>Propionibacteriales</taxon>
        <taxon>Nocardioidaceae</taxon>
        <taxon>Nocardioides</taxon>
    </lineage>
</organism>
<proteinExistence type="predicted"/>
<dbReference type="EMBL" id="JBHUGD010000003">
    <property type="protein sequence ID" value="MFD1946988.1"/>
    <property type="molecule type" value="Genomic_DNA"/>
</dbReference>
<evidence type="ECO:0000313" key="3">
    <source>
        <dbReference type="Proteomes" id="UP001597351"/>
    </source>
</evidence>
<accession>A0ABW4TND8</accession>
<dbReference type="Proteomes" id="UP001597351">
    <property type="component" value="Unassembled WGS sequence"/>
</dbReference>
<keyword evidence="3" id="KW-1185">Reference proteome</keyword>
<sequence length="107" mass="11407">MTRFSSTALLWCAAAAVVVGIWLAFDNPDIDGTSKGDGYTCLAPWDTVLNDADNYPGGEPPSDADEIAALCREVSGQQFWEATTVVAAGLGLAGYGLVVRRREREQP</sequence>
<protein>
    <submittedName>
        <fullName evidence="2">Uncharacterized protein</fullName>
    </submittedName>
</protein>
<evidence type="ECO:0000313" key="2">
    <source>
        <dbReference type="EMBL" id="MFD1946988.1"/>
    </source>
</evidence>
<gene>
    <name evidence="2" type="ORF">ACFSDE_09295</name>
</gene>
<name>A0ABW4TND8_9ACTN</name>
<keyword evidence="1" id="KW-0472">Membrane</keyword>
<keyword evidence="1" id="KW-0812">Transmembrane</keyword>
<dbReference type="RefSeq" id="WP_343917663.1">
    <property type="nucleotide sequence ID" value="NZ_BAAAJT010000002.1"/>
</dbReference>
<comment type="caution">
    <text evidence="2">The sequence shown here is derived from an EMBL/GenBank/DDBJ whole genome shotgun (WGS) entry which is preliminary data.</text>
</comment>
<feature type="transmembrane region" description="Helical" evidence="1">
    <location>
        <begin position="79"/>
        <end position="98"/>
    </location>
</feature>
<reference evidence="3" key="1">
    <citation type="journal article" date="2019" name="Int. J. Syst. Evol. Microbiol.">
        <title>The Global Catalogue of Microorganisms (GCM) 10K type strain sequencing project: providing services to taxonomists for standard genome sequencing and annotation.</title>
        <authorList>
            <consortium name="The Broad Institute Genomics Platform"/>
            <consortium name="The Broad Institute Genome Sequencing Center for Infectious Disease"/>
            <person name="Wu L."/>
            <person name="Ma J."/>
        </authorList>
    </citation>
    <scope>NUCLEOTIDE SEQUENCE [LARGE SCALE GENOMIC DNA]</scope>
    <source>
        <strain evidence="3">CGMCC 1.12477</strain>
    </source>
</reference>
<evidence type="ECO:0000256" key="1">
    <source>
        <dbReference type="SAM" id="Phobius"/>
    </source>
</evidence>
<feature type="transmembrane region" description="Helical" evidence="1">
    <location>
        <begin position="7"/>
        <end position="25"/>
    </location>
</feature>
<keyword evidence="1" id="KW-1133">Transmembrane helix</keyword>